<dbReference type="PANTHER" id="PTHR41534">
    <property type="entry name" value="BLR3401 PROTEIN"/>
    <property type="match status" value="1"/>
</dbReference>
<dbReference type="KEGG" id="gbi:PG2T_01255"/>
<keyword evidence="4" id="KW-0560">Oxidoreductase</keyword>
<evidence type="ECO:0008006" key="7">
    <source>
        <dbReference type="Google" id="ProtNLM"/>
    </source>
</evidence>
<proteinExistence type="inferred from homology"/>
<organism evidence="5 6">
    <name type="scientific">Immundisolibacter cernigliae</name>
    <dbReference type="NCBI Taxonomy" id="1810504"/>
    <lineage>
        <taxon>Bacteria</taxon>
        <taxon>Pseudomonadati</taxon>
        <taxon>Pseudomonadota</taxon>
        <taxon>Gammaproteobacteria</taxon>
        <taxon>Immundisolibacterales</taxon>
        <taxon>Immundisolibacteraceae</taxon>
        <taxon>Immundisolibacter</taxon>
    </lineage>
</organism>
<evidence type="ECO:0000256" key="2">
    <source>
        <dbReference type="ARBA" id="ARBA00022797"/>
    </source>
</evidence>
<dbReference type="InterPro" id="IPR000391">
    <property type="entry name" value="Rng_hydr_dOase-bsu"/>
</dbReference>
<protein>
    <recommendedName>
        <fullName evidence="7">Aromatic-ring-hydroxylating dioxygenase subunit beta</fullName>
    </recommendedName>
</protein>
<dbReference type="OrthoDB" id="7446267at2"/>
<sequence>MSAVPDFATWQALTEVVLDEAACLDEQRWDDWLDHYTEDAVLWAPAWDAEHRLTDDPHNAVSLFYIEGRPALSDRAWRWSRGDSPASQPLPRTSHLIGSLRVLACDDTTAEVGSRWHTQVYRARRTWSYAGSYRHALRLDAGRWRIAGKTIVVTNDLLDTTLDLYHV</sequence>
<evidence type="ECO:0000313" key="5">
    <source>
        <dbReference type="EMBL" id="ANX02952.1"/>
    </source>
</evidence>
<dbReference type="EMBL" id="CP014671">
    <property type="protein sequence ID" value="ANX02952.1"/>
    <property type="molecule type" value="Genomic_DNA"/>
</dbReference>
<dbReference type="InterPro" id="IPR032710">
    <property type="entry name" value="NTF2-like_dom_sf"/>
</dbReference>
<reference evidence="6" key="1">
    <citation type="submission" date="2016-03" db="EMBL/GenBank/DDBJ databases">
        <title>Complete genome sequence of Solimmundus cernigliae, representing a novel lineage of polycyclic aromatic hydrocarbon degraders within the Gammaproteobacteria.</title>
        <authorList>
            <person name="Singleton D.R."/>
            <person name="Dickey A.N."/>
            <person name="Scholl E.H."/>
            <person name="Wright F.A."/>
            <person name="Aitken M.D."/>
        </authorList>
    </citation>
    <scope>NUCLEOTIDE SEQUENCE [LARGE SCALE GENOMIC DNA]</scope>
    <source>
        <strain evidence="6">TR3.2</strain>
    </source>
</reference>
<dbReference type="InParanoid" id="A0A1B1YQB8"/>
<gene>
    <name evidence="5" type="ORF">PG2T_01255</name>
</gene>
<evidence type="ECO:0000256" key="4">
    <source>
        <dbReference type="ARBA" id="ARBA00023002"/>
    </source>
</evidence>
<dbReference type="Gene3D" id="3.10.450.50">
    <property type="match status" value="1"/>
</dbReference>
<dbReference type="CDD" id="cd00667">
    <property type="entry name" value="ring_hydroxylating_dioxygenases_beta"/>
    <property type="match status" value="1"/>
</dbReference>
<dbReference type="Proteomes" id="UP000092952">
    <property type="component" value="Chromosome"/>
</dbReference>
<dbReference type="GO" id="GO:0051213">
    <property type="term" value="F:dioxygenase activity"/>
    <property type="evidence" value="ECO:0007669"/>
    <property type="project" value="UniProtKB-KW"/>
</dbReference>
<keyword evidence="2" id="KW-0058">Aromatic hydrocarbons catabolism</keyword>
<comment type="similarity">
    <text evidence="1">Belongs to the bacterial ring-hydroxylating dioxygenase beta subunit family.</text>
</comment>
<evidence type="ECO:0000256" key="3">
    <source>
        <dbReference type="ARBA" id="ARBA00022964"/>
    </source>
</evidence>
<name>A0A1B1YQB8_9GAMM</name>
<evidence type="ECO:0000256" key="1">
    <source>
        <dbReference type="ARBA" id="ARBA00009570"/>
    </source>
</evidence>
<dbReference type="PANTHER" id="PTHR41534:SF1">
    <property type="entry name" value="BLR3401 PROTEIN"/>
    <property type="match status" value="1"/>
</dbReference>
<dbReference type="AlphaFoldDB" id="A0A1B1YQB8"/>
<keyword evidence="3" id="KW-0223">Dioxygenase</keyword>
<keyword evidence="6" id="KW-1185">Reference proteome</keyword>
<dbReference type="GO" id="GO:0019380">
    <property type="term" value="P:3-phenylpropionate catabolic process"/>
    <property type="evidence" value="ECO:0007669"/>
    <property type="project" value="TreeGrafter"/>
</dbReference>
<dbReference type="SUPFAM" id="SSF54427">
    <property type="entry name" value="NTF2-like"/>
    <property type="match status" value="1"/>
</dbReference>
<dbReference type="Pfam" id="PF00866">
    <property type="entry name" value="Ring_hydroxyl_B"/>
    <property type="match status" value="1"/>
</dbReference>
<accession>A0A1B1YQB8</accession>
<dbReference type="RefSeq" id="WP_068802465.1">
    <property type="nucleotide sequence ID" value="NZ_CP014671.1"/>
</dbReference>
<dbReference type="STRING" id="1810504.PG2T_01255"/>
<evidence type="ECO:0000313" key="6">
    <source>
        <dbReference type="Proteomes" id="UP000092952"/>
    </source>
</evidence>